<dbReference type="PANTHER" id="PTHR45947:SF3">
    <property type="entry name" value="SULFOQUINOVOSYL TRANSFERASE SQD2"/>
    <property type="match status" value="1"/>
</dbReference>
<dbReference type="InterPro" id="IPR050194">
    <property type="entry name" value="Glycosyltransferase_grp1"/>
</dbReference>
<name>A0AAE3AFI4_9FIRM</name>
<accession>A0AAE3AFI4</accession>
<dbReference type="SUPFAM" id="SSF53756">
    <property type="entry name" value="UDP-Glycosyltransferase/glycogen phosphorylase"/>
    <property type="match status" value="1"/>
</dbReference>
<protein>
    <submittedName>
        <fullName evidence="2">Glycosyltransferase</fullName>
    </submittedName>
</protein>
<dbReference type="GO" id="GO:0016757">
    <property type="term" value="F:glycosyltransferase activity"/>
    <property type="evidence" value="ECO:0007669"/>
    <property type="project" value="InterPro"/>
</dbReference>
<comment type="caution">
    <text evidence="2">The sequence shown here is derived from an EMBL/GenBank/DDBJ whole genome shotgun (WGS) entry which is preliminary data.</text>
</comment>
<dbReference type="Pfam" id="PF00534">
    <property type="entry name" value="Glycos_transf_1"/>
    <property type="match status" value="1"/>
</dbReference>
<dbReference type="Proteomes" id="UP001199319">
    <property type="component" value="Unassembled WGS sequence"/>
</dbReference>
<gene>
    <name evidence="2" type="ORF">LKD37_05830</name>
</gene>
<dbReference type="Gene3D" id="3.40.50.2000">
    <property type="entry name" value="Glycogen Phosphorylase B"/>
    <property type="match status" value="2"/>
</dbReference>
<proteinExistence type="predicted"/>
<keyword evidence="3" id="KW-1185">Reference proteome</keyword>
<organism evidence="2 3">
    <name type="scientific">Brotocaccenecus cirricatena</name>
    <dbReference type="NCBI Taxonomy" id="3064195"/>
    <lineage>
        <taxon>Bacteria</taxon>
        <taxon>Bacillati</taxon>
        <taxon>Bacillota</taxon>
        <taxon>Clostridia</taxon>
        <taxon>Eubacteriales</taxon>
        <taxon>Oscillospiraceae</taxon>
        <taxon>Brotocaccenecus</taxon>
    </lineage>
</organism>
<dbReference type="InterPro" id="IPR001296">
    <property type="entry name" value="Glyco_trans_1"/>
</dbReference>
<dbReference type="PANTHER" id="PTHR45947">
    <property type="entry name" value="SULFOQUINOVOSYL TRANSFERASE SQD2"/>
    <property type="match status" value="1"/>
</dbReference>
<dbReference type="RefSeq" id="WP_302928336.1">
    <property type="nucleotide sequence ID" value="NZ_JAJEPW010000012.1"/>
</dbReference>
<evidence type="ECO:0000259" key="1">
    <source>
        <dbReference type="Pfam" id="PF00534"/>
    </source>
</evidence>
<evidence type="ECO:0000313" key="3">
    <source>
        <dbReference type="Proteomes" id="UP001199319"/>
    </source>
</evidence>
<dbReference type="EMBL" id="JAJEPW010000012">
    <property type="protein sequence ID" value="MCC2129038.1"/>
    <property type="molecule type" value="Genomic_DNA"/>
</dbReference>
<dbReference type="AlphaFoldDB" id="A0AAE3AFI4"/>
<sequence>MRILFCSNYFTHHQIPLSDALYELTNHNYCFVAHKEMDAERKNLGWENDLVRPYTCSMADQEVQKQLNNLDVLIAGSFPERQTKEYGKKAKLFFRYSERILKTGNSLLKYPKRFFHWHACNPPWRKAYMLCASAYTAGDYAKFGLFRGRCYKWGYFPETIRYPSIDDLIDRKAKATILWCGRFLDWKHPDDVIEVAKRLRDAGCCFKIEMIGTGEMEQQLKRQASEAGLLETNIRFLGAMSPEAVRRHMGSAGICLFTSDRQEGWGAVLNEAMNSGCAVVASDAAGATPYLVNDGVNGSVYHSGNIQELYEKVRRLLENTTMQYSFGKAAYQTITELWNAEVAAKRFLQLSNALLNGKDASGLFANGPCSPAKPLREDWYQR</sequence>
<dbReference type="CDD" id="cd03801">
    <property type="entry name" value="GT4_PimA-like"/>
    <property type="match status" value="1"/>
</dbReference>
<reference evidence="2" key="1">
    <citation type="submission" date="2021-10" db="EMBL/GenBank/DDBJ databases">
        <title>Anaerobic single-cell dispensing facilitates the cultivation of human gut bacteria.</title>
        <authorList>
            <person name="Afrizal A."/>
        </authorList>
    </citation>
    <scope>NUCLEOTIDE SEQUENCE</scope>
    <source>
        <strain evidence="2">CLA-AA-H272</strain>
    </source>
</reference>
<feature type="domain" description="Glycosyl transferase family 1" evidence="1">
    <location>
        <begin position="172"/>
        <end position="332"/>
    </location>
</feature>
<evidence type="ECO:0000313" key="2">
    <source>
        <dbReference type="EMBL" id="MCC2129038.1"/>
    </source>
</evidence>